<protein>
    <submittedName>
        <fullName evidence="2">Uncharacterized protein</fullName>
    </submittedName>
</protein>
<keyword evidence="3" id="KW-1185">Reference proteome</keyword>
<keyword evidence="1" id="KW-0812">Transmembrane</keyword>
<organism evidence="2 3">
    <name type="scientific">Mycena alexandri</name>
    <dbReference type="NCBI Taxonomy" id="1745969"/>
    <lineage>
        <taxon>Eukaryota</taxon>
        <taxon>Fungi</taxon>
        <taxon>Dikarya</taxon>
        <taxon>Basidiomycota</taxon>
        <taxon>Agaricomycotina</taxon>
        <taxon>Agaricomycetes</taxon>
        <taxon>Agaricomycetidae</taxon>
        <taxon>Agaricales</taxon>
        <taxon>Marasmiineae</taxon>
        <taxon>Mycenaceae</taxon>
        <taxon>Mycena</taxon>
    </lineage>
</organism>
<dbReference type="Proteomes" id="UP001218188">
    <property type="component" value="Unassembled WGS sequence"/>
</dbReference>
<dbReference type="AlphaFoldDB" id="A0AAD6STY3"/>
<keyword evidence="1" id="KW-0472">Membrane</keyword>
<name>A0AAD6STY3_9AGAR</name>
<comment type="caution">
    <text evidence="2">The sequence shown here is derived from an EMBL/GenBank/DDBJ whole genome shotgun (WGS) entry which is preliminary data.</text>
</comment>
<sequence length="83" mass="9284">MYGPNLSLQLPVVSLAFRLQLLILRTIPALLTVLVTYPSVRTSWSVYLEPECPRTRRIRVLLDSPAFFGGAYRDATSLSSSEV</sequence>
<accession>A0AAD6STY3</accession>
<evidence type="ECO:0000256" key="1">
    <source>
        <dbReference type="SAM" id="Phobius"/>
    </source>
</evidence>
<evidence type="ECO:0000313" key="3">
    <source>
        <dbReference type="Proteomes" id="UP001218188"/>
    </source>
</evidence>
<feature type="transmembrane region" description="Helical" evidence="1">
    <location>
        <begin position="15"/>
        <end position="37"/>
    </location>
</feature>
<reference evidence="2" key="1">
    <citation type="submission" date="2023-03" db="EMBL/GenBank/DDBJ databases">
        <title>Massive genome expansion in bonnet fungi (Mycena s.s.) driven by repeated elements and novel gene families across ecological guilds.</title>
        <authorList>
            <consortium name="Lawrence Berkeley National Laboratory"/>
            <person name="Harder C.B."/>
            <person name="Miyauchi S."/>
            <person name="Viragh M."/>
            <person name="Kuo A."/>
            <person name="Thoen E."/>
            <person name="Andreopoulos B."/>
            <person name="Lu D."/>
            <person name="Skrede I."/>
            <person name="Drula E."/>
            <person name="Henrissat B."/>
            <person name="Morin E."/>
            <person name="Kohler A."/>
            <person name="Barry K."/>
            <person name="LaButti K."/>
            <person name="Morin E."/>
            <person name="Salamov A."/>
            <person name="Lipzen A."/>
            <person name="Mereny Z."/>
            <person name="Hegedus B."/>
            <person name="Baldrian P."/>
            <person name="Stursova M."/>
            <person name="Weitz H."/>
            <person name="Taylor A."/>
            <person name="Grigoriev I.V."/>
            <person name="Nagy L.G."/>
            <person name="Martin F."/>
            <person name="Kauserud H."/>
        </authorList>
    </citation>
    <scope>NUCLEOTIDE SEQUENCE</scope>
    <source>
        <strain evidence="2">CBHHK200</strain>
    </source>
</reference>
<proteinExistence type="predicted"/>
<gene>
    <name evidence="2" type="ORF">C8F04DRAFT_1103366</name>
</gene>
<keyword evidence="1" id="KW-1133">Transmembrane helix</keyword>
<dbReference type="EMBL" id="JARJCM010000062">
    <property type="protein sequence ID" value="KAJ7033793.1"/>
    <property type="molecule type" value="Genomic_DNA"/>
</dbReference>
<evidence type="ECO:0000313" key="2">
    <source>
        <dbReference type="EMBL" id="KAJ7033793.1"/>
    </source>
</evidence>